<sequence>MEKSRSRKRPNLLTLNKEFTVHKQVDGLLIMEVHRSQKVKGNNLILPIRSIVTVTCSTIGYKYGDVHSADDYQVIIYLSNQTYLRFLFTKKHNGTSGSMNAHTFKLNIMRKLQENGR</sequence>
<dbReference type="AlphaFoldDB" id="A0A7X9FRL3"/>
<reference evidence="1 2" key="1">
    <citation type="journal article" date="2020" name="Biotechnol. Biofuels">
        <title>New insights from the biogas microbiome by comprehensive genome-resolved metagenomics of nearly 1600 species originating from multiple anaerobic digesters.</title>
        <authorList>
            <person name="Campanaro S."/>
            <person name="Treu L."/>
            <person name="Rodriguez-R L.M."/>
            <person name="Kovalovszki A."/>
            <person name="Ziels R.M."/>
            <person name="Maus I."/>
            <person name="Zhu X."/>
            <person name="Kougias P.G."/>
            <person name="Basile A."/>
            <person name="Luo G."/>
            <person name="Schluter A."/>
            <person name="Konstantinidis K.T."/>
            <person name="Angelidaki I."/>
        </authorList>
    </citation>
    <scope>NUCLEOTIDE SEQUENCE [LARGE SCALE GENOMIC DNA]</scope>
    <source>
        <strain evidence="1">AS27yjCOA_65</strain>
    </source>
</reference>
<comment type="caution">
    <text evidence="1">The sequence shown here is derived from an EMBL/GenBank/DDBJ whole genome shotgun (WGS) entry which is preliminary data.</text>
</comment>
<evidence type="ECO:0000313" key="2">
    <source>
        <dbReference type="Proteomes" id="UP000524246"/>
    </source>
</evidence>
<dbReference type="Proteomes" id="UP000524246">
    <property type="component" value="Unassembled WGS sequence"/>
</dbReference>
<gene>
    <name evidence="1" type="ORF">GYA55_05105</name>
</gene>
<proteinExistence type="predicted"/>
<accession>A0A7X9FRL3</accession>
<protein>
    <submittedName>
        <fullName evidence="1">Uncharacterized protein</fullName>
    </submittedName>
</protein>
<dbReference type="EMBL" id="JAAZON010000214">
    <property type="protein sequence ID" value="NMC62529.1"/>
    <property type="molecule type" value="Genomic_DNA"/>
</dbReference>
<evidence type="ECO:0000313" key="1">
    <source>
        <dbReference type="EMBL" id="NMC62529.1"/>
    </source>
</evidence>
<name>A0A7X9FRL3_9DELT</name>
<organism evidence="1 2">
    <name type="scientific">SAR324 cluster bacterium</name>
    <dbReference type="NCBI Taxonomy" id="2024889"/>
    <lineage>
        <taxon>Bacteria</taxon>
        <taxon>Deltaproteobacteria</taxon>
        <taxon>SAR324 cluster</taxon>
    </lineage>
</organism>